<dbReference type="RefSeq" id="XP_033675765.1">
    <property type="nucleotide sequence ID" value="XM_033830560.1"/>
</dbReference>
<gene>
    <name evidence="1" type="ORF">BU26DRAFT_525672</name>
</gene>
<evidence type="ECO:0000313" key="2">
    <source>
        <dbReference type="Proteomes" id="UP000800094"/>
    </source>
</evidence>
<organism evidence="1 2">
    <name type="scientific">Trematosphaeria pertusa</name>
    <dbReference type="NCBI Taxonomy" id="390896"/>
    <lineage>
        <taxon>Eukaryota</taxon>
        <taxon>Fungi</taxon>
        <taxon>Dikarya</taxon>
        <taxon>Ascomycota</taxon>
        <taxon>Pezizomycotina</taxon>
        <taxon>Dothideomycetes</taxon>
        <taxon>Pleosporomycetidae</taxon>
        <taxon>Pleosporales</taxon>
        <taxon>Massarineae</taxon>
        <taxon>Trematosphaeriaceae</taxon>
        <taxon>Trematosphaeria</taxon>
    </lineage>
</organism>
<dbReference type="EMBL" id="ML987215">
    <property type="protein sequence ID" value="KAF2240761.1"/>
    <property type="molecule type" value="Genomic_DNA"/>
</dbReference>
<proteinExistence type="predicted"/>
<dbReference type="Proteomes" id="UP000800094">
    <property type="component" value="Unassembled WGS sequence"/>
</dbReference>
<evidence type="ECO:0000313" key="1">
    <source>
        <dbReference type="EMBL" id="KAF2240761.1"/>
    </source>
</evidence>
<dbReference type="GeneID" id="54583890"/>
<dbReference type="OrthoDB" id="2997776at2759"/>
<reference evidence="1" key="1">
    <citation type="journal article" date="2020" name="Stud. Mycol.">
        <title>101 Dothideomycetes genomes: a test case for predicting lifestyles and emergence of pathogens.</title>
        <authorList>
            <person name="Haridas S."/>
            <person name="Albert R."/>
            <person name="Binder M."/>
            <person name="Bloem J."/>
            <person name="Labutti K."/>
            <person name="Salamov A."/>
            <person name="Andreopoulos B."/>
            <person name="Baker S."/>
            <person name="Barry K."/>
            <person name="Bills G."/>
            <person name="Bluhm B."/>
            <person name="Cannon C."/>
            <person name="Castanera R."/>
            <person name="Culley D."/>
            <person name="Daum C."/>
            <person name="Ezra D."/>
            <person name="Gonzalez J."/>
            <person name="Henrissat B."/>
            <person name="Kuo A."/>
            <person name="Liang C."/>
            <person name="Lipzen A."/>
            <person name="Lutzoni F."/>
            <person name="Magnuson J."/>
            <person name="Mondo S."/>
            <person name="Nolan M."/>
            <person name="Ohm R."/>
            <person name="Pangilinan J."/>
            <person name="Park H.-J."/>
            <person name="Ramirez L."/>
            <person name="Alfaro M."/>
            <person name="Sun H."/>
            <person name="Tritt A."/>
            <person name="Yoshinaga Y."/>
            <person name="Zwiers L.-H."/>
            <person name="Turgeon B."/>
            <person name="Goodwin S."/>
            <person name="Spatafora J."/>
            <person name="Crous P."/>
            <person name="Grigoriev I."/>
        </authorList>
    </citation>
    <scope>NUCLEOTIDE SEQUENCE</scope>
    <source>
        <strain evidence="1">CBS 122368</strain>
    </source>
</reference>
<keyword evidence="2" id="KW-1185">Reference proteome</keyword>
<sequence length="205" mass="23456">MATMRNRHIDGNMHPSPIINLPSELFLQILENISDIGYLWATVRLVSKSFKIHTERVFQSSHLPTLSISLSLPRYDPATGTLRYRGYVPQTEVTLRYASLDQGNRRVVMATSTMAPNGESMADLKAAGVLSVQRLEEATIWVWFGRNRGKGVGMENLGNIRWDDEQKIWFWGVEWKKLVKAYFEAKGSKRRSQRNLVRRARHGGP</sequence>
<evidence type="ECO:0008006" key="3">
    <source>
        <dbReference type="Google" id="ProtNLM"/>
    </source>
</evidence>
<name>A0A6A6HRY4_9PLEO</name>
<dbReference type="AlphaFoldDB" id="A0A6A6HRY4"/>
<accession>A0A6A6HRY4</accession>
<protein>
    <recommendedName>
        <fullName evidence="3">F-box domain-containing protein</fullName>
    </recommendedName>
</protein>